<name>A0A6L5X611_9FIRM</name>
<dbReference type="InterPro" id="IPR035956">
    <property type="entry name" value="RimP_N_sf"/>
</dbReference>
<comment type="function">
    <text evidence="3">Required for maturation of 30S ribosomal subunits.</text>
</comment>
<dbReference type="GO" id="GO:0005829">
    <property type="term" value="C:cytosol"/>
    <property type="evidence" value="ECO:0007669"/>
    <property type="project" value="TreeGrafter"/>
</dbReference>
<proteinExistence type="inferred from homology"/>
<dbReference type="RefSeq" id="WP_154525088.1">
    <property type="nucleotide sequence ID" value="NZ_JAQYJL010000005.1"/>
</dbReference>
<dbReference type="GO" id="GO:0006412">
    <property type="term" value="P:translation"/>
    <property type="evidence" value="ECO:0007669"/>
    <property type="project" value="TreeGrafter"/>
</dbReference>
<protein>
    <recommendedName>
        <fullName evidence="3">Ribosome maturation factor RimP</fullName>
    </recommendedName>
</protein>
<dbReference type="PANTHER" id="PTHR33867">
    <property type="entry name" value="RIBOSOME MATURATION FACTOR RIMP"/>
    <property type="match status" value="1"/>
</dbReference>
<dbReference type="InterPro" id="IPR003728">
    <property type="entry name" value="Ribosome_maturation_RimP"/>
</dbReference>
<gene>
    <name evidence="3" type="primary">rimP</name>
    <name evidence="6" type="ORF">FYJ35_07280</name>
</gene>
<dbReference type="FunFam" id="3.30.300.70:FF:000001">
    <property type="entry name" value="Ribosome maturation factor RimP"/>
    <property type="match status" value="1"/>
</dbReference>
<accession>A0A6L5X611</accession>
<keyword evidence="7" id="KW-1185">Reference proteome</keyword>
<dbReference type="PANTHER" id="PTHR33867:SF1">
    <property type="entry name" value="RIBOSOME MATURATION FACTOR RIMP"/>
    <property type="match status" value="1"/>
</dbReference>
<evidence type="ECO:0000256" key="2">
    <source>
        <dbReference type="ARBA" id="ARBA00022517"/>
    </source>
</evidence>
<dbReference type="EMBL" id="VULZ01000006">
    <property type="protein sequence ID" value="MSS14848.1"/>
    <property type="molecule type" value="Genomic_DNA"/>
</dbReference>
<dbReference type="InterPro" id="IPR028998">
    <property type="entry name" value="RimP_C"/>
</dbReference>
<dbReference type="HAMAP" id="MF_01077">
    <property type="entry name" value="RimP"/>
    <property type="match status" value="1"/>
</dbReference>
<comment type="similarity">
    <text evidence="3">Belongs to the RimP family.</text>
</comment>
<dbReference type="Proteomes" id="UP000481852">
    <property type="component" value="Unassembled WGS sequence"/>
</dbReference>
<dbReference type="InterPro" id="IPR036847">
    <property type="entry name" value="RimP_C_sf"/>
</dbReference>
<feature type="domain" description="Ribosome maturation factor RimP C-terminal" evidence="5">
    <location>
        <begin position="88"/>
        <end position="153"/>
    </location>
</feature>
<dbReference type="CDD" id="cd01734">
    <property type="entry name" value="YlxS_C"/>
    <property type="match status" value="1"/>
</dbReference>
<dbReference type="Pfam" id="PF17384">
    <property type="entry name" value="DUF150_C"/>
    <property type="match status" value="1"/>
</dbReference>
<keyword evidence="2 3" id="KW-0690">Ribosome biogenesis</keyword>
<comment type="caution">
    <text evidence="6">The sequence shown here is derived from an EMBL/GenBank/DDBJ whole genome shotgun (WGS) entry which is preliminary data.</text>
</comment>
<feature type="domain" description="Ribosome maturation factor RimP N-terminal" evidence="4">
    <location>
        <begin position="15"/>
        <end position="84"/>
    </location>
</feature>
<evidence type="ECO:0000313" key="7">
    <source>
        <dbReference type="Proteomes" id="UP000481852"/>
    </source>
</evidence>
<dbReference type="Gene3D" id="2.30.30.180">
    <property type="entry name" value="Ribosome maturation factor RimP, C-terminal domain"/>
    <property type="match status" value="1"/>
</dbReference>
<dbReference type="Pfam" id="PF02576">
    <property type="entry name" value="RimP_N"/>
    <property type="match status" value="1"/>
</dbReference>
<evidence type="ECO:0000256" key="3">
    <source>
        <dbReference type="HAMAP-Rule" id="MF_01077"/>
    </source>
</evidence>
<evidence type="ECO:0000256" key="1">
    <source>
        <dbReference type="ARBA" id="ARBA00022490"/>
    </source>
</evidence>
<organism evidence="6 7">
    <name type="scientific">Porcincola intestinalis</name>
    <dbReference type="NCBI Taxonomy" id="2606632"/>
    <lineage>
        <taxon>Bacteria</taxon>
        <taxon>Bacillati</taxon>
        <taxon>Bacillota</taxon>
        <taxon>Clostridia</taxon>
        <taxon>Lachnospirales</taxon>
        <taxon>Lachnospiraceae</taxon>
        <taxon>Porcincola</taxon>
    </lineage>
</organism>
<dbReference type="SUPFAM" id="SSF74942">
    <property type="entry name" value="YhbC-like, C-terminal domain"/>
    <property type="match status" value="1"/>
</dbReference>
<evidence type="ECO:0000259" key="5">
    <source>
        <dbReference type="Pfam" id="PF17384"/>
    </source>
</evidence>
<sequence>MNKAVYEEKTEQLLLPITEAGGYELVDVEFVKEGGSWYLRGYIDKSGGVTVDDCERVSRSLEAELDREDFIAEPYILEISSPGLGRPLKKEKDFVRNKGKDVEIRLFRPQEHEKNWEGTLSDWDAHTITLLTDQGTASERDVTFSRENIALIREAFDW</sequence>
<keyword evidence="1 3" id="KW-0963">Cytoplasm</keyword>
<dbReference type="InterPro" id="IPR028989">
    <property type="entry name" value="RimP_N"/>
</dbReference>
<dbReference type="Gene3D" id="3.30.300.70">
    <property type="entry name" value="RimP-like superfamily, N-terminal"/>
    <property type="match status" value="1"/>
</dbReference>
<dbReference type="GO" id="GO:0000028">
    <property type="term" value="P:ribosomal small subunit assembly"/>
    <property type="evidence" value="ECO:0007669"/>
    <property type="project" value="TreeGrafter"/>
</dbReference>
<evidence type="ECO:0000313" key="6">
    <source>
        <dbReference type="EMBL" id="MSS14848.1"/>
    </source>
</evidence>
<dbReference type="AlphaFoldDB" id="A0A6L5X611"/>
<dbReference type="SUPFAM" id="SSF75420">
    <property type="entry name" value="YhbC-like, N-terminal domain"/>
    <property type="match status" value="1"/>
</dbReference>
<evidence type="ECO:0000259" key="4">
    <source>
        <dbReference type="Pfam" id="PF02576"/>
    </source>
</evidence>
<comment type="subcellular location">
    <subcellularLocation>
        <location evidence="3">Cytoplasm</location>
    </subcellularLocation>
</comment>
<reference evidence="6 7" key="1">
    <citation type="submission" date="2019-08" db="EMBL/GenBank/DDBJ databases">
        <title>In-depth cultivation of the pig gut microbiome towards novel bacterial diversity and tailored functional studies.</title>
        <authorList>
            <person name="Wylensek D."/>
            <person name="Hitch T.C.A."/>
            <person name="Clavel T."/>
        </authorList>
    </citation>
    <scope>NUCLEOTIDE SEQUENCE [LARGE SCALE GENOMIC DNA]</scope>
    <source>
        <strain evidence="6 7">Oil+RF-744-WCA-WT-11</strain>
    </source>
</reference>